<organism evidence="3 4">
    <name type="scientific">Nakamurella flava</name>
    <dbReference type="NCBI Taxonomy" id="2576308"/>
    <lineage>
        <taxon>Bacteria</taxon>
        <taxon>Bacillati</taxon>
        <taxon>Actinomycetota</taxon>
        <taxon>Actinomycetes</taxon>
        <taxon>Nakamurellales</taxon>
        <taxon>Nakamurellaceae</taxon>
        <taxon>Nakamurella</taxon>
    </lineage>
</organism>
<feature type="compositionally biased region" description="Polar residues" evidence="1">
    <location>
        <begin position="25"/>
        <end position="35"/>
    </location>
</feature>
<gene>
    <name evidence="3" type="ORF">FDO65_04705</name>
</gene>
<keyword evidence="2" id="KW-1133">Transmembrane helix</keyword>
<feature type="transmembrane region" description="Helical" evidence="2">
    <location>
        <begin position="252"/>
        <end position="274"/>
    </location>
</feature>
<dbReference type="AlphaFoldDB" id="A0A4U6QKD5"/>
<name>A0A4U6QKD5_9ACTN</name>
<protein>
    <submittedName>
        <fullName evidence="3">DUF4436 domain-containing protein</fullName>
    </submittedName>
</protein>
<evidence type="ECO:0000256" key="1">
    <source>
        <dbReference type="SAM" id="MobiDB-lite"/>
    </source>
</evidence>
<feature type="region of interest" description="Disordered" evidence="1">
    <location>
        <begin position="1"/>
        <end position="51"/>
    </location>
</feature>
<reference evidence="3 4" key="1">
    <citation type="submission" date="2019-05" db="EMBL/GenBank/DDBJ databases">
        <title>Nakamurella sp. N5BH11, whole genome shotgun sequence.</title>
        <authorList>
            <person name="Tuo L."/>
        </authorList>
    </citation>
    <scope>NUCLEOTIDE SEQUENCE [LARGE SCALE GENOMIC DNA]</scope>
    <source>
        <strain evidence="3 4">N5BH11</strain>
    </source>
</reference>
<keyword evidence="2" id="KW-0812">Transmembrane</keyword>
<feature type="transmembrane region" description="Helical" evidence="2">
    <location>
        <begin position="63"/>
        <end position="85"/>
    </location>
</feature>
<dbReference type="EMBL" id="SZZH01000001">
    <property type="protein sequence ID" value="TKV60960.1"/>
    <property type="molecule type" value="Genomic_DNA"/>
</dbReference>
<evidence type="ECO:0000313" key="3">
    <source>
        <dbReference type="EMBL" id="TKV60960.1"/>
    </source>
</evidence>
<proteinExistence type="predicted"/>
<sequence>MTSAGARRSSDRGIPHQGRTRSTRIRSVTDQQPVATATDGPPVDAPAAPDPLRRLPLARRWRVWWGVGAAVAVVAYVLVSVAYAADSRAIDANYSSPRVQGADVVVTLTPLAVDAATPRMTLQVEVDVVDTALLNDKGVLGRDLEIEVLPAGGASLTFSAGRLPDSRTVTVPLTGDIENWPFDAYDTDVIVAAQATAAAGGATEYPVMAVVVDGVVQGWSGEGGTISRDVLSPAAAADGVHLHFARALAIKLFAGVLVLVMVLMPVLLLAVAIPLYREERLFEAGFLSYAAAMLFATVPLRNFFPGNPPAGSWVDVLVVLWVLVALIVGIGVTVLAFLRHPRGR</sequence>
<keyword evidence="2" id="KW-0472">Membrane</keyword>
<feature type="transmembrane region" description="Helical" evidence="2">
    <location>
        <begin position="286"/>
        <end position="304"/>
    </location>
</feature>
<feature type="transmembrane region" description="Helical" evidence="2">
    <location>
        <begin position="316"/>
        <end position="338"/>
    </location>
</feature>
<evidence type="ECO:0000313" key="4">
    <source>
        <dbReference type="Proteomes" id="UP000306985"/>
    </source>
</evidence>
<dbReference type="Proteomes" id="UP000306985">
    <property type="component" value="Unassembled WGS sequence"/>
</dbReference>
<accession>A0A4U6QKD5</accession>
<comment type="caution">
    <text evidence="3">The sequence shown here is derived from an EMBL/GenBank/DDBJ whole genome shotgun (WGS) entry which is preliminary data.</text>
</comment>
<dbReference type="InterPro" id="IPR027948">
    <property type="entry name" value="DUF4436"/>
</dbReference>
<dbReference type="OrthoDB" id="8438075at2"/>
<keyword evidence="4" id="KW-1185">Reference proteome</keyword>
<dbReference type="Pfam" id="PF14494">
    <property type="entry name" value="DUF4436"/>
    <property type="match status" value="1"/>
</dbReference>
<evidence type="ECO:0000256" key="2">
    <source>
        <dbReference type="SAM" id="Phobius"/>
    </source>
</evidence>